<sequence>MEFPVGSNVLLNDPFLSLDTDLDDLTEVIRNQPQSHMDSGVHMMMWEPSSAQSQPSQNSQQQSLLAVNDYGHPQQQQNMVVKSESPDHVFYQKEIGSIVSQLRAPDDDAMPAAPAYRRYRRLQLRKWRCCDWRRRAHAKSS</sequence>
<protein>
    <submittedName>
        <fullName evidence="2">Uncharacterized protein</fullName>
    </submittedName>
</protein>
<dbReference type="EMBL" id="AZBU02000005">
    <property type="protein sequence ID" value="TKR77903.1"/>
    <property type="molecule type" value="Genomic_DNA"/>
</dbReference>
<name>A0A4U5N6I6_STECR</name>
<keyword evidence="3" id="KW-1185">Reference proteome</keyword>
<gene>
    <name evidence="2" type="ORF">L596_018796</name>
</gene>
<dbReference type="Proteomes" id="UP000298663">
    <property type="component" value="Unassembled WGS sequence"/>
</dbReference>
<reference evidence="2 3" key="1">
    <citation type="journal article" date="2015" name="Genome Biol.">
        <title>Comparative genomics of Steinernema reveals deeply conserved gene regulatory networks.</title>
        <authorList>
            <person name="Dillman A.R."/>
            <person name="Macchietto M."/>
            <person name="Porter C.F."/>
            <person name="Rogers A."/>
            <person name="Williams B."/>
            <person name="Antoshechkin I."/>
            <person name="Lee M.M."/>
            <person name="Goodwin Z."/>
            <person name="Lu X."/>
            <person name="Lewis E.E."/>
            <person name="Goodrich-Blair H."/>
            <person name="Stock S.P."/>
            <person name="Adams B.J."/>
            <person name="Sternberg P.W."/>
            <person name="Mortazavi A."/>
        </authorList>
    </citation>
    <scope>NUCLEOTIDE SEQUENCE [LARGE SCALE GENOMIC DNA]</scope>
    <source>
        <strain evidence="2 3">ALL</strain>
    </source>
</reference>
<accession>A0A4U5N6I6</accession>
<dbReference type="AlphaFoldDB" id="A0A4U5N6I6"/>
<organism evidence="2 3">
    <name type="scientific">Steinernema carpocapsae</name>
    <name type="common">Entomopathogenic nematode</name>
    <dbReference type="NCBI Taxonomy" id="34508"/>
    <lineage>
        <taxon>Eukaryota</taxon>
        <taxon>Metazoa</taxon>
        <taxon>Ecdysozoa</taxon>
        <taxon>Nematoda</taxon>
        <taxon>Chromadorea</taxon>
        <taxon>Rhabditida</taxon>
        <taxon>Tylenchina</taxon>
        <taxon>Panagrolaimomorpha</taxon>
        <taxon>Strongyloidoidea</taxon>
        <taxon>Steinernematidae</taxon>
        <taxon>Steinernema</taxon>
    </lineage>
</organism>
<evidence type="ECO:0000256" key="1">
    <source>
        <dbReference type="SAM" id="MobiDB-lite"/>
    </source>
</evidence>
<feature type="compositionally biased region" description="Low complexity" evidence="1">
    <location>
        <begin position="49"/>
        <end position="63"/>
    </location>
</feature>
<proteinExistence type="predicted"/>
<comment type="caution">
    <text evidence="2">The sequence shown here is derived from an EMBL/GenBank/DDBJ whole genome shotgun (WGS) entry which is preliminary data.</text>
</comment>
<evidence type="ECO:0000313" key="3">
    <source>
        <dbReference type="Proteomes" id="UP000298663"/>
    </source>
</evidence>
<feature type="region of interest" description="Disordered" evidence="1">
    <location>
        <begin position="46"/>
        <end position="65"/>
    </location>
</feature>
<reference evidence="2 3" key="2">
    <citation type="journal article" date="2019" name="G3 (Bethesda)">
        <title>Hybrid Assembly of the Genome of the Entomopathogenic Nematode Steinernema carpocapsae Identifies the X-Chromosome.</title>
        <authorList>
            <person name="Serra L."/>
            <person name="Macchietto M."/>
            <person name="Macias-Munoz A."/>
            <person name="McGill C.J."/>
            <person name="Rodriguez I.M."/>
            <person name="Rodriguez B."/>
            <person name="Murad R."/>
            <person name="Mortazavi A."/>
        </authorList>
    </citation>
    <scope>NUCLEOTIDE SEQUENCE [LARGE SCALE GENOMIC DNA]</scope>
    <source>
        <strain evidence="2 3">ALL</strain>
    </source>
</reference>
<evidence type="ECO:0000313" key="2">
    <source>
        <dbReference type="EMBL" id="TKR77903.1"/>
    </source>
</evidence>